<gene>
    <name evidence="3" type="ORF">RFI_10664</name>
</gene>
<keyword evidence="2" id="KW-0732">Signal</keyword>
<dbReference type="PROSITE" id="PS50088">
    <property type="entry name" value="ANK_REPEAT"/>
    <property type="match status" value="1"/>
</dbReference>
<dbReference type="SUPFAM" id="SSF48403">
    <property type="entry name" value="Ankyrin repeat"/>
    <property type="match status" value="1"/>
</dbReference>
<sequence length="206" mass="23579">MITLLITLALLQFKESLTAKEDVLLNLIQMIERDDVLGLREEIEKSPELIDVDLWKNDDESRKETKRPHTLLDVATLYGKVSIVEYLLEHQASGSAEDSMYWICVDPQDHNTWNTQPLPSVQNGFEDKAYSKKLLQAYLRYKANINDTSRHAEGMSLLTTCVLNGYIDVAELLLQSGVNVYAKDNYGLDVLDWLVKAPAVKFFFFF</sequence>
<feature type="chain" id="PRO_5004975702" evidence="2">
    <location>
        <begin position="20"/>
        <end position="206"/>
    </location>
</feature>
<dbReference type="SMART" id="SM00248">
    <property type="entry name" value="ANK"/>
    <property type="match status" value="2"/>
</dbReference>
<keyword evidence="1" id="KW-0040">ANK repeat</keyword>
<keyword evidence="4" id="KW-1185">Reference proteome</keyword>
<proteinExistence type="predicted"/>
<dbReference type="OrthoDB" id="194358at2759"/>
<dbReference type="InterPro" id="IPR002110">
    <property type="entry name" value="Ankyrin_rpt"/>
</dbReference>
<evidence type="ECO:0000256" key="2">
    <source>
        <dbReference type="SAM" id="SignalP"/>
    </source>
</evidence>
<dbReference type="AlphaFoldDB" id="X6NKG9"/>
<organism evidence="3 4">
    <name type="scientific">Reticulomyxa filosa</name>
    <dbReference type="NCBI Taxonomy" id="46433"/>
    <lineage>
        <taxon>Eukaryota</taxon>
        <taxon>Sar</taxon>
        <taxon>Rhizaria</taxon>
        <taxon>Retaria</taxon>
        <taxon>Foraminifera</taxon>
        <taxon>Monothalamids</taxon>
        <taxon>Reticulomyxidae</taxon>
        <taxon>Reticulomyxa</taxon>
    </lineage>
</organism>
<feature type="repeat" description="ANK" evidence="1">
    <location>
        <begin position="153"/>
        <end position="185"/>
    </location>
</feature>
<comment type="caution">
    <text evidence="3">The sequence shown here is derived from an EMBL/GenBank/DDBJ whole genome shotgun (WGS) entry which is preliminary data.</text>
</comment>
<dbReference type="Gene3D" id="1.25.40.20">
    <property type="entry name" value="Ankyrin repeat-containing domain"/>
    <property type="match status" value="1"/>
</dbReference>
<reference evidence="3 4" key="1">
    <citation type="journal article" date="2013" name="Curr. Biol.">
        <title>The Genome of the Foraminiferan Reticulomyxa filosa.</title>
        <authorList>
            <person name="Glockner G."/>
            <person name="Hulsmann N."/>
            <person name="Schleicher M."/>
            <person name="Noegel A.A."/>
            <person name="Eichinger L."/>
            <person name="Gallinger C."/>
            <person name="Pawlowski J."/>
            <person name="Sierra R."/>
            <person name="Euteneuer U."/>
            <person name="Pillet L."/>
            <person name="Moustafa A."/>
            <person name="Platzer M."/>
            <person name="Groth M."/>
            <person name="Szafranski K."/>
            <person name="Schliwa M."/>
        </authorList>
    </citation>
    <scope>NUCLEOTIDE SEQUENCE [LARGE SCALE GENOMIC DNA]</scope>
</reference>
<dbReference type="InterPro" id="IPR036770">
    <property type="entry name" value="Ankyrin_rpt-contain_sf"/>
</dbReference>
<protein>
    <submittedName>
        <fullName evidence="3">Uncharacterized protein</fullName>
    </submittedName>
</protein>
<feature type="signal peptide" evidence="2">
    <location>
        <begin position="1"/>
        <end position="19"/>
    </location>
</feature>
<dbReference type="Proteomes" id="UP000023152">
    <property type="component" value="Unassembled WGS sequence"/>
</dbReference>
<evidence type="ECO:0000313" key="3">
    <source>
        <dbReference type="EMBL" id="ETO26476.1"/>
    </source>
</evidence>
<dbReference type="Pfam" id="PF00023">
    <property type="entry name" value="Ank"/>
    <property type="match status" value="1"/>
</dbReference>
<evidence type="ECO:0000313" key="4">
    <source>
        <dbReference type="Proteomes" id="UP000023152"/>
    </source>
</evidence>
<dbReference type="EMBL" id="ASPP01007854">
    <property type="protein sequence ID" value="ETO26476.1"/>
    <property type="molecule type" value="Genomic_DNA"/>
</dbReference>
<dbReference type="PROSITE" id="PS50297">
    <property type="entry name" value="ANK_REP_REGION"/>
    <property type="match status" value="1"/>
</dbReference>
<name>X6NKG9_RETFI</name>
<accession>X6NKG9</accession>
<evidence type="ECO:0000256" key="1">
    <source>
        <dbReference type="PROSITE-ProRule" id="PRU00023"/>
    </source>
</evidence>